<proteinExistence type="predicted"/>
<accession>A0AAU6TSI5</accession>
<name>A0AAU6TSI5_UNCXX</name>
<evidence type="ECO:0000256" key="1">
    <source>
        <dbReference type="SAM" id="Phobius"/>
    </source>
</evidence>
<feature type="transmembrane region" description="Helical" evidence="1">
    <location>
        <begin position="77"/>
        <end position="95"/>
    </location>
</feature>
<feature type="transmembrane region" description="Helical" evidence="1">
    <location>
        <begin position="36"/>
        <end position="57"/>
    </location>
</feature>
<protein>
    <submittedName>
        <fullName evidence="2">Uncharacterized protein</fullName>
    </submittedName>
</protein>
<dbReference type="EMBL" id="CP095362">
    <property type="protein sequence ID" value="XAG64731.1"/>
    <property type="molecule type" value="Genomic_DNA"/>
</dbReference>
<keyword evidence="1" id="KW-1133">Transmembrane helix</keyword>
<gene>
    <name evidence="2" type="ORF">MRM81_14840</name>
</gene>
<organism evidence="2">
    <name type="scientific">bacterium 19GA11TI05</name>
    <dbReference type="NCBI Taxonomy" id="2920688"/>
    <lineage>
        <taxon>Bacteria</taxon>
    </lineage>
</organism>
<dbReference type="AlphaFoldDB" id="A0AAU6TSI5"/>
<keyword evidence="1" id="KW-0472">Membrane</keyword>
<evidence type="ECO:0000313" key="2">
    <source>
        <dbReference type="EMBL" id="XAG64731.1"/>
    </source>
</evidence>
<sequence>MNLVIYIIICLCIGIWICVQRDKFMLNSDSLHKQWLFRLAIIFPLVSSVYFILWLGAPYPWRFDAYGYSTFLEINKFSLGILALSPILGAFIVSAHRSIQTTKQIEVTEKKNKVDIYFSTRKYINEQLNLFKTIDNEEIRQPNALYNKAFNLTNNHEDTPNKEFFDYIDNSIKTLANSFLSIRDNIFTDHIYIEENKFRIDASTSRMSFQMRNLKEHLEIDNHSDFFLASKCNHYLEENEIAIKNDGGNFYEFRYTLLIAGEILSLLNSIEEIILILSLEKDINTVLPSFRYALDSCTLESMTVSLAE</sequence>
<keyword evidence="1" id="KW-0812">Transmembrane</keyword>
<feature type="transmembrane region" description="Helical" evidence="1">
    <location>
        <begin position="6"/>
        <end position="24"/>
    </location>
</feature>
<reference evidence="2" key="1">
    <citation type="submission" date="2022-03" db="EMBL/GenBank/DDBJ databases">
        <title>Sea Food Isolates.</title>
        <authorList>
            <person name="Li c."/>
        </authorList>
    </citation>
    <scope>NUCLEOTIDE SEQUENCE</scope>
    <source>
        <strain evidence="2">19GA11TI05</strain>
    </source>
</reference>